<feature type="compositionally biased region" description="Basic and acidic residues" evidence="1">
    <location>
        <begin position="50"/>
        <end position="61"/>
    </location>
</feature>
<evidence type="ECO:0000313" key="2">
    <source>
        <dbReference type="EMBL" id="GBN30086.1"/>
    </source>
</evidence>
<sequence length="125" mass="14530">MPNLSEKSDQDYCLTNVVCYRLFSTLKQSSSNHHRDCNSSTRSSSSQGLERSEQASRKDEITVPVDLAHYRAKSYPPASPPRTGVRFRMTRILTKEVSEDEIERVRRRTHLQADFLRKARVFNLR</sequence>
<reference evidence="2 3" key="1">
    <citation type="journal article" date="2019" name="Sci. Rep.">
        <title>Orb-weaving spider Araneus ventricosus genome elucidates the spidroin gene catalogue.</title>
        <authorList>
            <person name="Kono N."/>
            <person name="Nakamura H."/>
            <person name="Ohtoshi R."/>
            <person name="Moran D.A.P."/>
            <person name="Shinohara A."/>
            <person name="Yoshida Y."/>
            <person name="Fujiwara M."/>
            <person name="Mori M."/>
            <person name="Tomita M."/>
            <person name="Arakawa K."/>
        </authorList>
    </citation>
    <scope>NUCLEOTIDE SEQUENCE [LARGE SCALE GENOMIC DNA]</scope>
</reference>
<name>A0A4Y2MWQ0_ARAVE</name>
<proteinExistence type="predicted"/>
<protein>
    <submittedName>
        <fullName evidence="2">Uncharacterized protein</fullName>
    </submittedName>
</protein>
<feature type="region of interest" description="Disordered" evidence="1">
    <location>
        <begin position="28"/>
        <end position="63"/>
    </location>
</feature>
<dbReference type="AlphaFoldDB" id="A0A4Y2MWQ0"/>
<dbReference type="EMBL" id="BGPR01124621">
    <property type="protein sequence ID" value="GBN30086.1"/>
    <property type="molecule type" value="Genomic_DNA"/>
</dbReference>
<evidence type="ECO:0000313" key="3">
    <source>
        <dbReference type="Proteomes" id="UP000499080"/>
    </source>
</evidence>
<organism evidence="2 3">
    <name type="scientific">Araneus ventricosus</name>
    <name type="common">Orbweaver spider</name>
    <name type="synonym">Epeira ventricosa</name>
    <dbReference type="NCBI Taxonomy" id="182803"/>
    <lineage>
        <taxon>Eukaryota</taxon>
        <taxon>Metazoa</taxon>
        <taxon>Ecdysozoa</taxon>
        <taxon>Arthropoda</taxon>
        <taxon>Chelicerata</taxon>
        <taxon>Arachnida</taxon>
        <taxon>Araneae</taxon>
        <taxon>Araneomorphae</taxon>
        <taxon>Entelegynae</taxon>
        <taxon>Araneoidea</taxon>
        <taxon>Araneidae</taxon>
        <taxon>Araneus</taxon>
    </lineage>
</organism>
<evidence type="ECO:0000256" key="1">
    <source>
        <dbReference type="SAM" id="MobiDB-lite"/>
    </source>
</evidence>
<keyword evidence="3" id="KW-1185">Reference proteome</keyword>
<accession>A0A4Y2MWQ0</accession>
<dbReference type="Proteomes" id="UP000499080">
    <property type="component" value="Unassembled WGS sequence"/>
</dbReference>
<comment type="caution">
    <text evidence="2">The sequence shown here is derived from an EMBL/GenBank/DDBJ whole genome shotgun (WGS) entry which is preliminary data.</text>
</comment>
<gene>
    <name evidence="2" type="ORF">AVEN_38444_1</name>
</gene>